<dbReference type="PANTHER" id="PTHR46068">
    <property type="entry name" value="PROTEIN CBG27172"/>
    <property type="match status" value="1"/>
</dbReference>
<name>A0A2S2R265_9HEMI</name>
<accession>A0A2S2R265</accession>
<dbReference type="AlphaFoldDB" id="A0A2S2R265"/>
<dbReference type="GO" id="GO:0003676">
    <property type="term" value="F:nucleic acid binding"/>
    <property type="evidence" value="ECO:0007669"/>
    <property type="project" value="InterPro"/>
</dbReference>
<gene>
    <name evidence="1" type="ORF">g.118697</name>
</gene>
<evidence type="ECO:0000313" key="1">
    <source>
        <dbReference type="EMBL" id="MBY84127.1"/>
    </source>
</evidence>
<dbReference type="PANTHER" id="PTHR46068:SF1">
    <property type="entry name" value="TRANSPOSASE IS30-LIKE HTH DOMAIN-CONTAINING PROTEIN"/>
    <property type="match status" value="1"/>
</dbReference>
<organism evidence="1">
    <name type="scientific">Sipha flava</name>
    <name type="common">yellow sugarcane aphid</name>
    <dbReference type="NCBI Taxonomy" id="143950"/>
    <lineage>
        <taxon>Eukaryota</taxon>
        <taxon>Metazoa</taxon>
        <taxon>Ecdysozoa</taxon>
        <taxon>Arthropoda</taxon>
        <taxon>Hexapoda</taxon>
        <taxon>Insecta</taxon>
        <taxon>Pterygota</taxon>
        <taxon>Neoptera</taxon>
        <taxon>Paraneoptera</taxon>
        <taxon>Hemiptera</taxon>
        <taxon>Sternorrhyncha</taxon>
        <taxon>Aphidomorpha</taxon>
        <taxon>Aphidoidea</taxon>
        <taxon>Aphididae</taxon>
        <taxon>Sipha</taxon>
    </lineage>
</organism>
<dbReference type="Gene3D" id="3.30.420.10">
    <property type="entry name" value="Ribonuclease H-like superfamily/Ribonuclease H"/>
    <property type="match status" value="1"/>
</dbReference>
<reference evidence="1" key="1">
    <citation type="submission" date="2018-04" db="EMBL/GenBank/DDBJ databases">
        <title>Transcriptome assembly of Sipha flava.</title>
        <authorList>
            <person name="Scully E.D."/>
            <person name="Geib S.M."/>
            <person name="Palmer N.A."/>
            <person name="Koch K."/>
            <person name="Bradshaw J."/>
            <person name="Heng-Moss T."/>
            <person name="Sarath G."/>
        </authorList>
    </citation>
    <scope>NUCLEOTIDE SEQUENCE</scope>
</reference>
<sequence length="110" mass="12908">MAREMKIPPKTMSRIIKEDLGLGAYRRSIGQRLTDALRKIRAIRAKKLLQQYAKNGHRQILFTDEKIFTIEEKFNRQNDRVYAHSSWEAAEKIHRVERGHHPASVMVRLG</sequence>
<protein>
    <submittedName>
        <fullName evidence="1">Uncharacterized protein</fullName>
    </submittedName>
</protein>
<dbReference type="EMBL" id="GGMS01014924">
    <property type="protein sequence ID" value="MBY84127.1"/>
    <property type="molecule type" value="Transcribed_RNA"/>
</dbReference>
<proteinExistence type="predicted"/>
<dbReference type="InterPro" id="IPR036397">
    <property type="entry name" value="RNaseH_sf"/>
</dbReference>